<feature type="compositionally biased region" description="Polar residues" evidence="1">
    <location>
        <begin position="130"/>
        <end position="139"/>
    </location>
</feature>
<feature type="region of interest" description="Disordered" evidence="1">
    <location>
        <begin position="53"/>
        <end position="80"/>
    </location>
</feature>
<evidence type="ECO:0000256" key="1">
    <source>
        <dbReference type="SAM" id="MobiDB-lite"/>
    </source>
</evidence>
<comment type="caution">
    <text evidence="2">The sequence shown here is derived from an EMBL/GenBank/DDBJ whole genome shotgun (WGS) entry which is preliminary data.</text>
</comment>
<dbReference type="EMBL" id="LAZR01020333">
    <property type="protein sequence ID" value="KKL89266.1"/>
    <property type="molecule type" value="Genomic_DNA"/>
</dbReference>
<name>A0A0F9GFH1_9ZZZZ</name>
<organism evidence="2">
    <name type="scientific">marine sediment metagenome</name>
    <dbReference type="NCBI Taxonomy" id="412755"/>
    <lineage>
        <taxon>unclassified sequences</taxon>
        <taxon>metagenomes</taxon>
        <taxon>ecological metagenomes</taxon>
    </lineage>
</organism>
<dbReference type="AlphaFoldDB" id="A0A0F9GFH1"/>
<sequence>MRQGRKLTVGRGGVKGRGFLSVQMLVRFGLLMALAAVVFGLIAPMPTWAANYEIPDPSPDPECPDPTPCPPSDDTEASSACKEHPIRLKTGTVTERVRGISLPGVGVSWSHPRTYNSRLQGVNGGVATAPQGQRWSGGA</sequence>
<feature type="compositionally biased region" description="Pro residues" evidence="1">
    <location>
        <begin position="56"/>
        <end position="71"/>
    </location>
</feature>
<gene>
    <name evidence="2" type="ORF">LCGC14_1916430</name>
</gene>
<protein>
    <submittedName>
        <fullName evidence="2">Uncharacterized protein</fullName>
    </submittedName>
</protein>
<proteinExistence type="predicted"/>
<feature type="region of interest" description="Disordered" evidence="1">
    <location>
        <begin position="120"/>
        <end position="139"/>
    </location>
</feature>
<evidence type="ECO:0000313" key="2">
    <source>
        <dbReference type="EMBL" id="KKL89266.1"/>
    </source>
</evidence>
<reference evidence="2" key="1">
    <citation type="journal article" date="2015" name="Nature">
        <title>Complex archaea that bridge the gap between prokaryotes and eukaryotes.</title>
        <authorList>
            <person name="Spang A."/>
            <person name="Saw J.H."/>
            <person name="Jorgensen S.L."/>
            <person name="Zaremba-Niedzwiedzka K."/>
            <person name="Martijn J."/>
            <person name="Lind A.E."/>
            <person name="van Eijk R."/>
            <person name="Schleper C."/>
            <person name="Guy L."/>
            <person name="Ettema T.J."/>
        </authorList>
    </citation>
    <scope>NUCLEOTIDE SEQUENCE</scope>
</reference>
<feature type="non-terminal residue" evidence="2">
    <location>
        <position position="139"/>
    </location>
</feature>
<accession>A0A0F9GFH1</accession>